<dbReference type="GO" id="GO:0008270">
    <property type="term" value="F:zinc ion binding"/>
    <property type="evidence" value="ECO:0007669"/>
    <property type="project" value="InterPro"/>
</dbReference>
<dbReference type="InterPro" id="IPR003604">
    <property type="entry name" value="Matrin/U1-like-C_Znf_C2H2"/>
</dbReference>
<evidence type="ECO:0000313" key="4">
    <source>
        <dbReference type="Proteomes" id="UP000308652"/>
    </source>
</evidence>
<feature type="region of interest" description="Disordered" evidence="1">
    <location>
        <begin position="91"/>
        <end position="139"/>
    </location>
</feature>
<evidence type="ECO:0000256" key="1">
    <source>
        <dbReference type="SAM" id="MobiDB-lite"/>
    </source>
</evidence>
<feature type="domain" description="U1-type" evidence="2">
    <location>
        <begin position="144"/>
        <end position="177"/>
    </location>
</feature>
<reference evidence="3 4" key="1">
    <citation type="journal article" date="2019" name="Nat. Ecol. Evol.">
        <title>Megaphylogeny resolves global patterns of mushroom evolution.</title>
        <authorList>
            <person name="Varga T."/>
            <person name="Krizsan K."/>
            <person name="Foldi C."/>
            <person name="Dima B."/>
            <person name="Sanchez-Garcia M."/>
            <person name="Sanchez-Ramirez S."/>
            <person name="Szollosi G.J."/>
            <person name="Szarkandi J.G."/>
            <person name="Papp V."/>
            <person name="Albert L."/>
            <person name="Andreopoulos W."/>
            <person name="Angelini C."/>
            <person name="Antonin V."/>
            <person name="Barry K.W."/>
            <person name="Bougher N.L."/>
            <person name="Buchanan P."/>
            <person name="Buyck B."/>
            <person name="Bense V."/>
            <person name="Catcheside P."/>
            <person name="Chovatia M."/>
            <person name="Cooper J."/>
            <person name="Damon W."/>
            <person name="Desjardin D."/>
            <person name="Finy P."/>
            <person name="Geml J."/>
            <person name="Haridas S."/>
            <person name="Hughes K."/>
            <person name="Justo A."/>
            <person name="Karasinski D."/>
            <person name="Kautmanova I."/>
            <person name="Kiss B."/>
            <person name="Kocsube S."/>
            <person name="Kotiranta H."/>
            <person name="LaButti K.M."/>
            <person name="Lechner B.E."/>
            <person name="Liimatainen K."/>
            <person name="Lipzen A."/>
            <person name="Lukacs Z."/>
            <person name="Mihaltcheva S."/>
            <person name="Morgado L.N."/>
            <person name="Niskanen T."/>
            <person name="Noordeloos M.E."/>
            <person name="Ohm R.A."/>
            <person name="Ortiz-Santana B."/>
            <person name="Ovrebo C."/>
            <person name="Racz N."/>
            <person name="Riley R."/>
            <person name="Savchenko A."/>
            <person name="Shiryaev A."/>
            <person name="Soop K."/>
            <person name="Spirin V."/>
            <person name="Szebenyi C."/>
            <person name="Tomsovsky M."/>
            <person name="Tulloss R.E."/>
            <person name="Uehling J."/>
            <person name="Grigoriev I.V."/>
            <person name="Vagvolgyi C."/>
            <person name="Papp T."/>
            <person name="Martin F.M."/>
            <person name="Miettinen O."/>
            <person name="Hibbett D.S."/>
            <person name="Nagy L.G."/>
        </authorList>
    </citation>
    <scope>NUCLEOTIDE SEQUENCE [LARGE SCALE GENOMIC DNA]</scope>
    <source>
        <strain evidence="3 4">CBS 166.37</strain>
    </source>
</reference>
<name>A0A5C3LQ29_9AGAR</name>
<evidence type="ECO:0000313" key="3">
    <source>
        <dbReference type="EMBL" id="TFK35259.1"/>
    </source>
</evidence>
<feature type="compositionally biased region" description="Basic and acidic residues" evidence="1">
    <location>
        <begin position="180"/>
        <end position="196"/>
    </location>
</feature>
<feature type="region of interest" description="Disordered" evidence="1">
    <location>
        <begin position="161"/>
        <end position="203"/>
    </location>
</feature>
<dbReference type="GO" id="GO:0003676">
    <property type="term" value="F:nucleic acid binding"/>
    <property type="evidence" value="ECO:0007669"/>
    <property type="project" value="InterPro"/>
</dbReference>
<dbReference type="EMBL" id="ML213623">
    <property type="protein sequence ID" value="TFK35259.1"/>
    <property type="molecule type" value="Genomic_DNA"/>
</dbReference>
<keyword evidence="4" id="KW-1185">Reference proteome</keyword>
<organism evidence="3 4">
    <name type="scientific">Crucibulum laeve</name>
    <dbReference type="NCBI Taxonomy" id="68775"/>
    <lineage>
        <taxon>Eukaryota</taxon>
        <taxon>Fungi</taxon>
        <taxon>Dikarya</taxon>
        <taxon>Basidiomycota</taxon>
        <taxon>Agaricomycotina</taxon>
        <taxon>Agaricomycetes</taxon>
        <taxon>Agaricomycetidae</taxon>
        <taxon>Agaricales</taxon>
        <taxon>Agaricineae</taxon>
        <taxon>Nidulariaceae</taxon>
        <taxon>Crucibulum</taxon>
    </lineage>
</organism>
<evidence type="ECO:0000259" key="2">
    <source>
        <dbReference type="SMART" id="SM00451"/>
    </source>
</evidence>
<dbReference type="Proteomes" id="UP000308652">
    <property type="component" value="Unassembled WGS sequence"/>
</dbReference>
<feature type="compositionally biased region" description="Polar residues" evidence="1">
    <location>
        <begin position="127"/>
        <end position="136"/>
    </location>
</feature>
<dbReference type="AlphaFoldDB" id="A0A5C3LQ29"/>
<protein>
    <recommendedName>
        <fullName evidence="2">U1-type domain-containing protein</fullName>
    </recommendedName>
</protein>
<sequence>MPRGICLKSDSSDAGLVAAFSAIDLGESSRNTSTIAAVPLYSNKSARQSAFAVAAETIARSPRTMGSTRSTPTRAVAATAFTSAMTTISKSPKMMKGRDTEIAPSKPARASTPIAGHSMGEGHTKTAGANASSTRPAASVSIAPKNWTCSICEVTMHVNSKEAHTSGEKHRKKTGLKVPPKTDGRSKSSSGREKAKVVSSISNDSNAYPYDSKSMAYLHDITKNYPYIPM</sequence>
<accession>A0A5C3LQ29</accession>
<proteinExistence type="predicted"/>
<dbReference type="SMART" id="SM00451">
    <property type="entry name" value="ZnF_U1"/>
    <property type="match status" value="1"/>
</dbReference>
<gene>
    <name evidence="3" type="ORF">BDQ12DRAFT_737690</name>
</gene>